<dbReference type="InterPro" id="IPR023796">
    <property type="entry name" value="Serpin_dom"/>
</dbReference>
<sequence>MMVGVVWERCLLPPPLYKLPSLINFRVNVQGKFAPYKFASSNQNSREKHQRKDKLKMESVKELAIRCFEMLCPGADDDYHAIARRLGLMEPDYAAQRAEAAALKAAEAEAAASAARWDEADHAAAHDGLQAFALGLNKRLCDLNAGRSHNLAFSPLSVYVALSLGAAGARGRTLEELLAILGAPSPDLLAGHVCALAEQALADRSQRGGPRISFACGVWHDTTMPLRSAYRHVATESYKAVTRAVNFLDKPEEARQQINAWIAASTNNLIPSILSPGTLCHRTTLLLANAIYFKGKWNKRFNKGRTKAGKFHRLDDTSVYSPFMRGIGDHRIACHDGFKVLQLRYEQGRPLSGPIYSMCVFLPDARDGLWWLTGKIASDPDFLLKHLPTSDVEVGDFRLPKFKVNFRMTMNNILRDMGLKVAFEPGKADMSGMADDGAGLALQDVIHQAVIEVNEEGSEAAAATVMTCMFACSRDPAVDFVADHPFAFFVIEEVSRAILFAGHVVDPTIK</sequence>
<dbReference type="Gramene" id="HORVU.MOREX.r3.2HG0096390.1">
    <property type="protein sequence ID" value="HORVU.MOREX.r3.2HG0096390.1"/>
    <property type="gene ID" value="HORVU.MOREX.r3.2HG0096390"/>
</dbReference>
<dbReference type="InterPro" id="IPR000215">
    <property type="entry name" value="Serpin_fam"/>
</dbReference>
<dbReference type="GO" id="GO:0004867">
    <property type="term" value="F:serine-type endopeptidase inhibitor activity"/>
    <property type="evidence" value="ECO:0007669"/>
    <property type="project" value="InterPro"/>
</dbReference>
<dbReference type="Pfam" id="PF00079">
    <property type="entry name" value="Serpin"/>
    <property type="match status" value="1"/>
</dbReference>
<dbReference type="PANTHER" id="PTHR11461">
    <property type="entry name" value="SERINE PROTEASE INHIBITOR, SERPIN"/>
    <property type="match status" value="1"/>
</dbReference>
<dbReference type="InterPro" id="IPR036186">
    <property type="entry name" value="Serpin_sf"/>
</dbReference>
<comment type="similarity">
    <text evidence="1 2">Belongs to the serpin family.</text>
</comment>
<gene>
    <name evidence="4" type="primary">LOC123429020</name>
</gene>
<evidence type="ECO:0000256" key="2">
    <source>
        <dbReference type="RuleBase" id="RU000411"/>
    </source>
</evidence>
<dbReference type="OrthoDB" id="1063785at2759"/>
<dbReference type="GeneID" id="123429020"/>
<dbReference type="InterPro" id="IPR042185">
    <property type="entry name" value="Serpin_sf_2"/>
</dbReference>
<protein>
    <recommendedName>
        <fullName evidence="3">Serpin domain-containing protein</fullName>
    </recommendedName>
</protein>
<dbReference type="SMR" id="A0A8I6WW31"/>
<evidence type="ECO:0000256" key="1">
    <source>
        <dbReference type="ARBA" id="ARBA00009500"/>
    </source>
</evidence>
<dbReference type="SUPFAM" id="SSF56574">
    <property type="entry name" value="Serpins"/>
    <property type="match status" value="1"/>
</dbReference>
<evidence type="ECO:0000313" key="5">
    <source>
        <dbReference type="Proteomes" id="UP000011116"/>
    </source>
</evidence>
<name>A0A8I6WW31_HORVV</name>
<feature type="domain" description="Serpin" evidence="3">
    <location>
        <begin position="134"/>
        <end position="507"/>
    </location>
</feature>
<keyword evidence="5" id="KW-1185">Reference proteome</keyword>
<dbReference type="CDD" id="cd02043">
    <property type="entry name" value="serpinP_plants"/>
    <property type="match status" value="1"/>
</dbReference>
<accession>A0A8I6WW31</accession>
<reference evidence="4" key="3">
    <citation type="submission" date="2022-01" db="UniProtKB">
        <authorList>
            <consortium name="EnsemblPlants"/>
        </authorList>
    </citation>
    <scope>IDENTIFICATION</scope>
    <source>
        <strain evidence="4">subsp. vulgare</strain>
    </source>
</reference>
<dbReference type="InterPro" id="IPR042178">
    <property type="entry name" value="Serpin_sf_1"/>
</dbReference>
<dbReference type="PANTHER" id="PTHR11461:SF316">
    <property type="entry name" value="SERPIN DOMAIN-CONTAINING PROTEIN"/>
    <property type="match status" value="1"/>
</dbReference>
<dbReference type="AlphaFoldDB" id="A0A8I6WW31"/>
<organism evidence="4 5">
    <name type="scientific">Hordeum vulgare subsp. vulgare</name>
    <name type="common">Domesticated barley</name>
    <dbReference type="NCBI Taxonomy" id="112509"/>
    <lineage>
        <taxon>Eukaryota</taxon>
        <taxon>Viridiplantae</taxon>
        <taxon>Streptophyta</taxon>
        <taxon>Embryophyta</taxon>
        <taxon>Tracheophyta</taxon>
        <taxon>Spermatophyta</taxon>
        <taxon>Magnoliopsida</taxon>
        <taxon>Liliopsida</taxon>
        <taxon>Poales</taxon>
        <taxon>Poaceae</taxon>
        <taxon>BOP clade</taxon>
        <taxon>Pooideae</taxon>
        <taxon>Triticodae</taxon>
        <taxon>Triticeae</taxon>
        <taxon>Hordeinae</taxon>
        <taxon>Hordeum</taxon>
    </lineage>
</organism>
<dbReference type="EnsemblPlants" id="HORVU.MOREX.r3.2HG0096390.1">
    <property type="protein sequence ID" value="HORVU.MOREX.r3.2HG0096390.1"/>
    <property type="gene ID" value="HORVU.MOREX.r3.2HG0096390"/>
</dbReference>
<dbReference type="Gene3D" id="3.30.497.10">
    <property type="entry name" value="Antithrombin, subunit I, domain 2"/>
    <property type="match status" value="1"/>
</dbReference>
<evidence type="ECO:0000313" key="4">
    <source>
        <dbReference type="EnsemblPlants" id="HORVU.MOREX.r3.2HG0096390.1"/>
    </source>
</evidence>
<dbReference type="RefSeq" id="XP_044969025.1">
    <property type="nucleotide sequence ID" value="XM_045113090.1"/>
</dbReference>
<dbReference type="GO" id="GO:0005615">
    <property type="term" value="C:extracellular space"/>
    <property type="evidence" value="ECO:0000318"/>
    <property type="project" value="GO_Central"/>
</dbReference>
<evidence type="ECO:0000259" key="3">
    <source>
        <dbReference type="SMART" id="SM00093"/>
    </source>
</evidence>
<dbReference type="Proteomes" id="UP000011116">
    <property type="component" value="Chromosome 2H"/>
</dbReference>
<proteinExistence type="inferred from homology"/>
<reference evidence="5" key="1">
    <citation type="journal article" date="2012" name="Nature">
        <title>A physical, genetic and functional sequence assembly of the barley genome.</title>
        <authorList>
            <consortium name="The International Barley Genome Sequencing Consortium"/>
            <person name="Mayer K.F."/>
            <person name="Waugh R."/>
            <person name="Brown J.W."/>
            <person name="Schulman A."/>
            <person name="Langridge P."/>
            <person name="Platzer M."/>
            <person name="Fincher G.B."/>
            <person name="Muehlbauer G.J."/>
            <person name="Sato K."/>
            <person name="Close T.J."/>
            <person name="Wise R.P."/>
            <person name="Stein N."/>
        </authorList>
    </citation>
    <scope>NUCLEOTIDE SEQUENCE [LARGE SCALE GENOMIC DNA]</scope>
    <source>
        <strain evidence="5">cv. Morex</strain>
    </source>
</reference>
<dbReference type="KEGG" id="hvg:123429020"/>
<reference evidence="4" key="2">
    <citation type="submission" date="2020-10" db="EMBL/GenBank/DDBJ databases">
        <authorList>
            <person name="Scholz U."/>
            <person name="Mascher M."/>
            <person name="Fiebig A."/>
        </authorList>
    </citation>
    <scope>NUCLEOTIDE SEQUENCE [LARGE SCALE GENOMIC DNA]</scope>
    <source>
        <strain evidence="4">cv. Morex</strain>
    </source>
</reference>
<dbReference type="Gene3D" id="2.30.39.10">
    <property type="entry name" value="Alpha-1-antitrypsin, domain 1"/>
    <property type="match status" value="1"/>
</dbReference>
<dbReference type="SMART" id="SM00093">
    <property type="entry name" value="SERPIN"/>
    <property type="match status" value="1"/>
</dbReference>